<reference evidence="2 3" key="1">
    <citation type="submission" date="2019-02" db="EMBL/GenBank/DDBJ databases">
        <title>Deep-cultivation of Planctomycetes and their phenomic and genomic characterization uncovers novel biology.</title>
        <authorList>
            <person name="Wiegand S."/>
            <person name="Jogler M."/>
            <person name="Boedeker C."/>
            <person name="Pinto D."/>
            <person name="Vollmers J."/>
            <person name="Rivas-Marin E."/>
            <person name="Kohn T."/>
            <person name="Peeters S.H."/>
            <person name="Heuer A."/>
            <person name="Rast P."/>
            <person name="Oberbeckmann S."/>
            <person name="Bunk B."/>
            <person name="Jeske O."/>
            <person name="Meyerdierks A."/>
            <person name="Storesund J.E."/>
            <person name="Kallscheuer N."/>
            <person name="Luecker S."/>
            <person name="Lage O.M."/>
            <person name="Pohl T."/>
            <person name="Merkel B.J."/>
            <person name="Hornburger P."/>
            <person name="Mueller R.-W."/>
            <person name="Bruemmer F."/>
            <person name="Labrenz M."/>
            <person name="Spormann A.M."/>
            <person name="Op Den Camp H."/>
            <person name="Overmann J."/>
            <person name="Amann R."/>
            <person name="Jetten M.S.M."/>
            <person name="Mascher T."/>
            <person name="Medema M.H."/>
            <person name="Devos D.P."/>
            <person name="Kaster A.-K."/>
            <person name="Ovreas L."/>
            <person name="Rohde M."/>
            <person name="Galperin M.Y."/>
            <person name="Jogler C."/>
        </authorList>
    </citation>
    <scope>NUCLEOTIDE SEQUENCE [LARGE SCALE GENOMIC DNA]</scope>
    <source>
        <strain evidence="2 3">Pla52n</strain>
    </source>
</reference>
<keyword evidence="3" id="KW-1185">Reference proteome</keyword>
<feature type="signal peptide" evidence="1">
    <location>
        <begin position="1"/>
        <end position="21"/>
    </location>
</feature>
<dbReference type="RefSeq" id="WP_146522219.1">
    <property type="nucleotide sequence ID" value="NZ_CP151726.1"/>
</dbReference>
<dbReference type="OrthoDB" id="260518at2"/>
<protein>
    <submittedName>
        <fullName evidence="2">Uncharacterized protein</fullName>
    </submittedName>
</protein>
<evidence type="ECO:0000313" key="3">
    <source>
        <dbReference type="Proteomes" id="UP000320176"/>
    </source>
</evidence>
<feature type="chain" id="PRO_5022897467" evidence="1">
    <location>
        <begin position="22"/>
        <end position="342"/>
    </location>
</feature>
<sequence precursor="true">MRFFCSLAFLLSISWSGEGTAQEKESAHDIVYQGLADMTVARDEVLKRYALMVQGESQVFYSDKVKGRPPVRIFRIYRLKARSSAKDLEYSAHGRVIGIGESNQPFEFQTWTELFTCGGKTEGRNGAASARGYMMKEKDISTREFVKKNALSAVNFDAFDDLVLHPMFLQNPMEQFGWIEQVFLREGELIEAQRVVQGEIHSKWRSKHHTLDFEIEMWQSKACDYMPVRLTYKSKIPNMPNLFGNTEISWKKNDSGKLLPHVLKAASGSPFDLTQEQHHWVFNWRVGKQVPNEFFDCESKDFRLQFTPLFEFYFDTYAKPGGRLTGSQWKTPQEILSDSDPK</sequence>
<name>A0A5C6AGW9_9BACT</name>
<organism evidence="2 3">
    <name type="scientific">Stieleria varia</name>
    <dbReference type="NCBI Taxonomy" id="2528005"/>
    <lineage>
        <taxon>Bacteria</taxon>
        <taxon>Pseudomonadati</taxon>
        <taxon>Planctomycetota</taxon>
        <taxon>Planctomycetia</taxon>
        <taxon>Pirellulales</taxon>
        <taxon>Pirellulaceae</taxon>
        <taxon>Stieleria</taxon>
    </lineage>
</organism>
<evidence type="ECO:0000256" key="1">
    <source>
        <dbReference type="SAM" id="SignalP"/>
    </source>
</evidence>
<dbReference type="Proteomes" id="UP000320176">
    <property type="component" value="Unassembled WGS sequence"/>
</dbReference>
<accession>A0A5C6AGW9</accession>
<proteinExistence type="predicted"/>
<keyword evidence="1" id="KW-0732">Signal</keyword>
<comment type="caution">
    <text evidence="2">The sequence shown here is derived from an EMBL/GenBank/DDBJ whole genome shotgun (WGS) entry which is preliminary data.</text>
</comment>
<gene>
    <name evidence="2" type="ORF">Pla52n_52070</name>
</gene>
<dbReference type="AlphaFoldDB" id="A0A5C6AGW9"/>
<evidence type="ECO:0000313" key="2">
    <source>
        <dbReference type="EMBL" id="TWT98690.1"/>
    </source>
</evidence>
<dbReference type="EMBL" id="SJPN01000006">
    <property type="protein sequence ID" value="TWT98690.1"/>
    <property type="molecule type" value="Genomic_DNA"/>
</dbReference>